<evidence type="ECO:0000256" key="5">
    <source>
        <dbReference type="ARBA" id="ARBA00023002"/>
    </source>
</evidence>
<sequence length="354" mass="38779">MLSWLSGRTRILVSLSVALAAIYLAHHLDISAISITDIFKTNNSSAIIVDKLADVADTASAKMSSTGADLAMPATTSKADSPSKMPVYFFSHGGPTVQYDTKHPAYPVLQKIGKEITHKLKPKAVIVFSAHWMGDEDVIHVNSKEQTDLIYDFYGFPAHFYKAKYPNKGSPELANKIIDTLAEAGIKSLPVKRGLDHGVWSGFSVAFNPETNPLNVPLVQVSLFKSEDPRSHYALGRALSHLRQEGVVMIGAGMSVHNLGDLHLMSNGNSKPLPYAVSFDKAIKAAVEVDPSEREGKMAELCRRPDARQAHPFMDHLMPLYIAAGAAYEDRGRQTWTMQEGSMAWAQYRFGAVP</sequence>
<dbReference type="InterPro" id="IPR004183">
    <property type="entry name" value="Xdiol_dOase_suB"/>
</dbReference>
<evidence type="ECO:0000256" key="1">
    <source>
        <dbReference type="ARBA" id="ARBA00001947"/>
    </source>
</evidence>
<evidence type="ECO:0000313" key="7">
    <source>
        <dbReference type="EMBL" id="KJZ74877.1"/>
    </source>
</evidence>
<dbReference type="GO" id="GO:0008270">
    <property type="term" value="F:zinc ion binding"/>
    <property type="evidence" value="ECO:0007669"/>
    <property type="project" value="InterPro"/>
</dbReference>
<evidence type="ECO:0000259" key="6">
    <source>
        <dbReference type="Pfam" id="PF02900"/>
    </source>
</evidence>
<evidence type="ECO:0000256" key="4">
    <source>
        <dbReference type="ARBA" id="ARBA00022833"/>
    </source>
</evidence>
<dbReference type="GO" id="GO:0016702">
    <property type="term" value="F:oxidoreductase activity, acting on single donors with incorporation of molecular oxygen, incorporation of two atoms of oxygen"/>
    <property type="evidence" value="ECO:0007669"/>
    <property type="project" value="UniProtKB-ARBA"/>
</dbReference>
<dbReference type="SUPFAM" id="SSF53213">
    <property type="entry name" value="LigB-like"/>
    <property type="match status" value="1"/>
</dbReference>
<gene>
    <name evidence="7" type="ORF">HIM_05786</name>
</gene>
<keyword evidence="8" id="KW-1185">Reference proteome</keyword>
<dbReference type="Pfam" id="PF02900">
    <property type="entry name" value="LigB"/>
    <property type="match status" value="1"/>
</dbReference>
<protein>
    <recommendedName>
        <fullName evidence="6">Extradiol ring-cleavage dioxygenase class III enzyme subunit B domain-containing protein</fullName>
    </recommendedName>
</protein>
<dbReference type="EMBL" id="KQ030522">
    <property type="protein sequence ID" value="KJZ74877.1"/>
    <property type="molecule type" value="Genomic_DNA"/>
</dbReference>
<dbReference type="Proteomes" id="UP000054481">
    <property type="component" value="Unassembled WGS sequence"/>
</dbReference>
<dbReference type="PANTHER" id="PTHR30096:SF0">
    <property type="entry name" value="4,5-DOPA DIOXYGENASE EXTRADIOL-LIKE PROTEIN"/>
    <property type="match status" value="1"/>
</dbReference>
<proteinExistence type="inferred from homology"/>
<dbReference type="InterPro" id="IPR014436">
    <property type="entry name" value="Extradiol_dOase_DODA"/>
</dbReference>
<evidence type="ECO:0000256" key="3">
    <source>
        <dbReference type="ARBA" id="ARBA00022723"/>
    </source>
</evidence>
<evidence type="ECO:0000256" key="2">
    <source>
        <dbReference type="ARBA" id="ARBA00007581"/>
    </source>
</evidence>
<dbReference type="AlphaFoldDB" id="A0A0F7ZZX9"/>
<evidence type="ECO:0000313" key="8">
    <source>
        <dbReference type="Proteomes" id="UP000054481"/>
    </source>
</evidence>
<keyword evidence="4" id="KW-0862">Zinc</keyword>
<organism evidence="7 8">
    <name type="scientific">Hirsutella minnesotensis 3608</name>
    <dbReference type="NCBI Taxonomy" id="1043627"/>
    <lineage>
        <taxon>Eukaryota</taxon>
        <taxon>Fungi</taxon>
        <taxon>Dikarya</taxon>
        <taxon>Ascomycota</taxon>
        <taxon>Pezizomycotina</taxon>
        <taxon>Sordariomycetes</taxon>
        <taxon>Hypocreomycetidae</taxon>
        <taxon>Hypocreales</taxon>
        <taxon>Ophiocordycipitaceae</taxon>
        <taxon>Hirsutella</taxon>
    </lineage>
</organism>
<dbReference type="PANTHER" id="PTHR30096">
    <property type="entry name" value="4,5-DOPA DIOXYGENASE EXTRADIOL-LIKE PROTEIN"/>
    <property type="match status" value="1"/>
</dbReference>
<comment type="similarity">
    <text evidence="2">Belongs to the DODA-type extradiol aromatic ring-opening dioxygenase family.</text>
</comment>
<dbReference type="CDD" id="cd07363">
    <property type="entry name" value="45_DOPA_Dioxygenase"/>
    <property type="match status" value="1"/>
</dbReference>
<keyword evidence="5" id="KW-0560">Oxidoreductase</keyword>
<dbReference type="OrthoDB" id="7396853at2759"/>
<reference evidence="7 8" key="1">
    <citation type="journal article" date="2014" name="Genome Biol. Evol.">
        <title>Comparative genomics and transcriptomics analyses reveal divergent lifestyle features of nematode endoparasitic fungus Hirsutella minnesotensis.</title>
        <authorList>
            <person name="Lai Y."/>
            <person name="Liu K."/>
            <person name="Zhang X."/>
            <person name="Zhang X."/>
            <person name="Li K."/>
            <person name="Wang N."/>
            <person name="Shu C."/>
            <person name="Wu Y."/>
            <person name="Wang C."/>
            <person name="Bushley K.E."/>
            <person name="Xiang M."/>
            <person name="Liu X."/>
        </authorList>
    </citation>
    <scope>NUCLEOTIDE SEQUENCE [LARGE SCALE GENOMIC DNA]</scope>
    <source>
        <strain evidence="7 8">3608</strain>
    </source>
</reference>
<keyword evidence="3" id="KW-0479">Metal-binding</keyword>
<feature type="domain" description="Extradiol ring-cleavage dioxygenase class III enzyme subunit B" evidence="6">
    <location>
        <begin position="88"/>
        <end position="331"/>
    </location>
</feature>
<dbReference type="GO" id="GO:0008198">
    <property type="term" value="F:ferrous iron binding"/>
    <property type="evidence" value="ECO:0007669"/>
    <property type="project" value="InterPro"/>
</dbReference>
<accession>A0A0F7ZZX9</accession>
<name>A0A0F7ZZX9_9HYPO</name>
<dbReference type="Gene3D" id="3.40.830.10">
    <property type="entry name" value="LigB-like"/>
    <property type="match status" value="1"/>
</dbReference>
<comment type="cofactor">
    <cofactor evidence="1">
        <name>Zn(2+)</name>
        <dbReference type="ChEBI" id="CHEBI:29105"/>
    </cofactor>
</comment>